<evidence type="ECO:0000259" key="7">
    <source>
        <dbReference type="PROSITE" id="PS50202"/>
    </source>
</evidence>
<dbReference type="InterPro" id="IPR000535">
    <property type="entry name" value="MSP_dom"/>
</dbReference>
<evidence type="ECO:0000313" key="9">
    <source>
        <dbReference type="EMBL" id="CAG9101488.1"/>
    </source>
</evidence>
<evidence type="ECO:0000256" key="6">
    <source>
        <dbReference type="SAM" id="MobiDB-lite"/>
    </source>
</evidence>
<evidence type="ECO:0000256" key="2">
    <source>
        <dbReference type="ARBA" id="ARBA00008932"/>
    </source>
</evidence>
<dbReference type="PROSITE" id="PS50202">
    <property type="entry name" value="MSP"/>
    <property type="match status" value="2"/>
</dbReference>
<dbReference type="PANTHER" id="PTHR10809:SF6">
    <property type="entry name" value="AT11025P-RELATED"/>
    <property type="match status" value="1"/>
</dbReference>
<gene>
    <name evidence="8" type="ORF">BXYJ_LOCUS5150</name>
</gene>
<feature type="compositionally biased region" description="Low complexity" evidence="6">
    <location>
        <begin position="103"/>
        <end position="119"/>
    </location>
</feature>
<dbReference type="Proteomes" id="UP000659654">
    <property type="component" value="Unassembled WGS sequence"/>
</dbReference>
<keyword evidence="11" id="KW-1185">Reference proteome</keyword>
<evidence type="ECO:0000256" key="3">
    <source>
        <dbReference type="ARBA" id="ARBA00022692"/>
    </source>
</evidence>
<dbReference type="GO" id="GO:0005789">
    <property type="term" value="C:endoplasmic reticulum membrane"/>
    <property type="evidence" value="ECO:0007669"/>
    <property type="project" value="InterPro"/>
</dbReference>
<dbReference type="EMBL" id="CAJFCV020000002">
    <property type="protein sequence ID" value="CAG9101488.1"/>
    <property type="molecule type" value="Genomic_DNA"/>
</dbReference>
<feature type="compositionally biased region" description="Polar residues" evidence="6">
    <location>
        <begin position="89"/>
        <end position="102"/>
    </location>
</feature>
<dbReference type="Proteomes" id="UP000095284">
    <property type="component" value="Unplaced"/>
</dbReference>
<proteinExistence type="inferred from homology"/>
<dbReference type="SUPFAM" id="SSF49354">
    <property type="entry name" value="PapD-like"/>
    <property type="match status" value="2"/>
</dbReference>
<dbReference type="GO" id="GO:0005886">
    <property type="term" value="C:plasma membrane"/>
    <property type="evidence" value="ECO:0007669"/>
    <property type="project" value="TreeGrafter"/>
</dbReference>
<sequence length="616" mass="67702">MVEAWHLQSVYLGQGPQKAPQNKPGAQQQNQELTPVPANQLPPSSSEGDSAEIPPPSSQPVQLSQVPKAGTPPPKKTGQPAQSAYIGAQTGSKYQQSNYVGQSSPSPARPSASPKPGAAQAGNQQYFGKDAAGPTEYPAGGGQGPPPGADDKFVQSVYFGQGPVNGQNARPGGPASKGAAGQANASQIGAAKTQASTVKTVDESNTADAKLTPAPVGNQADKEREKALAEQKRQLQEREEAEKAEAKRLEAEKKRLEEEKERLAKEKEELEKEKERLAKLKAQKEKEAKEKELKDKEGKEKDAKEKDAKDKDKGETKEAKEDAKADAKAGAKGAGAKQKHKYSGGPSLNADRKEKLNVEVEPGKVVYAHPYDRQQIVDINLKNVSGEIVHYKVMATQPKFYRVKNKQNVILPGQSAVAAIRLEILKNPAKCKKENHRIIIQTAVSKKAQEDKKFWRDIDGKKNRVQFNRIPVKLLLEGEKDDVDGEEVEYDNNQPFIVEPESDLIFRGPYDDAVTSPICAINNTDKHMFVKVLITNPGPFRVRPNFCAIAPRSMQIFAAILEPQNPKDLEKIQKKKNKFMLEYAESEKGDQDPEHFFQKHPKNIQSIKLNATFQND</sequence>
<evidence type="ECO:0000256" key="4">
    <source>
        <dbReference type="ARBA" id="ARBA00022989"/>
    </source>
</evidence>
<dbReference type="EMBL" id="CAJFDI010000002">
    <property type="protein sequence ID" value="CAD5217668.1"/>
    <property type="molecule type" value="Genomic_DNA"/>
</dbReference>
<feature type="region of interest" description="Disordered" evidence="6">
    <location>
        <begin position="1"/>
        <end position="354"/>
    </location>
</feature>
<keyword evidence="3" id="KW-0812">Transmembrane</keyword>
<feature type="domain" description="MSP" evidence="7">
    <location>
        <begin position="357"/>
        <end position="473"/>
    </location>
</feature>
<reference evidence="12" key="1">
    <citation type="submission" date="2016-11" db="UniProtKB">
        <authorList>
            <consortium name="WormBaseParasite"/>
        </authorList>
    </citation>
    <scope>IDENTIFICATION</scope>
</reference>
<protein>
    <submittedName>
        <fullName evidence="8">(pine wood nematode) hypothetical protein</fullName>
    </submittedName>
</protein>
<feature type="domain" description="MSP" evidence="7">
    <location>
        <begin position="495"/>
        <end position="614"/>
    </location>
</feature>
<dbReference type="Gene3D" id="2.60.40.10">
    <property type="entry name" value="Immunoglobulins"/>
    <property type="match status" value="2"/>
</dbReference>
<name>A0A1I7SVI1_BURXY</name>
<keyword evidence="5" id="KW-0472">Membrane</keyword>
<dbReference type="GO" id="GO:0061817">
    <property type="term" value="P:endoplasmic reticulum-plasma membrane tethering"/>
    <property type="evidence" value="ECO:0007669"/>
    <property type="project" value="TreeGrafter"/>
</dbReference>
<dbReference type="GO" id="GO:0090158">
    <property type="term" value="P:endoplasmic reticulum membrane organization"/>
    <property type="evidence" value="ECO:0007669"/>
    <property type="project" value="TreeGrafter"/>
</dbReference>
<dbReference type="OrthoDB" id="10533344at2759"/>
<feature type="compositionally biased region" description="Basic and acidic residues" evidence="6">
    <location>
        <begin position="220"/>
        <end position="329"/>
    </location>
</feature>
<dbReference type="WBParaSite" id="BXY_1705800.1">
    <property type="protein sequence ID" value="BXY_1705800.1"/>
    <property type="gene ID" value="BXY_1705800"/>
</dbReference>
<dbReference type="InterPro" id="IPR016763">
    <property type="entry name" value="VAP"/>
</dbReference>
<dbReference type="InterPro" id="IPR013783">
    <property type="entry name" value="Ig-like_fold"/>
</dbReference>
<keyword evidence="4" id="KW-1133">Transmembrane helix</keyword>
<feature type="compositionally biased region" description="Polar residues" evidence="6">
    <location>
        <begin position="24"/>
        <end position="33"/>
    </location>
</feature>
<dbReference type="Proteomes" id="UP000582659">
    <property type="component" value="Unassembled WGS sequence"/>
</dbReference>
<comment type="similarity">
    <text evidence="2">Belongs to the VAMP-associated protein (VAP) (TC 9.B.17) family.</text>
</comment>
<dbReference type="Pfam" id="PF00635">
    <property type="entry name" value="Motile_Sperm"/>
    <property type="match status" value="2"/>
</dbReference>
<feature type="compositionally biased region" description="Low complexity" evidence="6">
    <location>
        <begin position="59"/>
        <end position="69"/>
    </location>
</feature>
<evidence type="ECO:0000313" key="8">
    <source>
        <dbReference type="EMBL" id="CAD5217668.1"/>
    </source>
</evidence>
<reference evidence="9" key="2">
    <citation type="submission" date="2020-08" db="EMBL/GenBank/DDBJ databases">
        <authorList>
            <person name="Kikuchi T."/>
        </authorList>
    </citation>
    <scope>NUCLEOTIDE SEQUENCE</scope>
    <source>
        <strain evidence="8">Ka4C1</strain>
    </source>
</reference>
<dbReference type="PANTHER" id="PTHR10809">
    <property type="entry name" value="VESICLE-ASSOCIATED MEMBRANE PROTEIN-ASSOCIATED PROTEIN"/>
    <property type="match status" value="1"/>
</dbReference>
<dbReference type="AlphaFoldDB" id="A0A1I7SVI1"/>
<feature type="compositionally biased region" description="Polar residues" evidence="6">
    <location>
        <begin position="183"/>
        <end position="207"/>
    </location>
</feature>
<comment type="subcellular location">
    <subcellularLocation>
        <location evidence="1">Membrane</location>
        <topology evidence="1">Single-pass type IV membrane protein</topology>
    </subcellularLocation>
</comment>
<evidence type="ECO:0000256" key="1">
    <source>
        <dbReference type="ARBA" id="ARBA00004211"/>
    </source>
</evidence>
<evidence type="ECO:0000313" key="12">
    <source>
        <dbReference type="WBParaSite" id="BXY_1705800.1"/>
    </source>
</evidence>
<evidence type="ECO:0000256" key="5">
    <source>
        <dbReference type="ARBA" id="ARBA00023136"/>
    </source>
</evidence>
<dbReference type="InterPro" id="IPR008962">
    <property type="entry name" value="PapD-like_sf"/>
</dbReference>
<accession>A0A1I7SVI1</accession>
<evidence type="ECO:0000313" key="11">
    <source>
        <dbReference type="Proteomes" id="UP000659654"/>
    </source>
</evidence>
<organism evidence="10 12">
    <name type="scientific">Bursaphelenchus xylophilus</name>
    <name type="common">Pinewood nematode worm</name>
    <name type="synonym">Aphelenchoides xylophilus</name>
    <dbReference type="NCBI Taxonomy" id="6326"/>
    <lineage>
        <taxon>Eukaryota</taxon>
        <taxon>Metazoa</taxon>
        <taxon>Ecdysozoa</taxon>
        <taxon>Nematoda</taxon>
        <taxon>Chromadorea</taxon>
        <taxon>Rhabditida</taxon>
        <taxon>Tylenchina</taxon>
        <taxon>Tylenchomorpha</taxon>
        <taxon>Aphelenchoidea</taxon>
        <taxon>Aphelenchoididae</taxon>
        <taxon>Bursaphelenchus</taxon>
    </lineage>
</organism>
<dbReference type="SMR" id="A0A1I7SVI1"/>
<evidence type="ECO:0000313" key="10">
    <source>
        <dbReference type="Proteomes" id="UP000095284"/>
    </source>
</evidence>